<feature type="compositionally biased region" description="Polar residues" evidence="1">
    <location>
        <begin position="1049"/>
        <end position="1058"/>
    </location>
</feature>
<feature type="compositionally biased region" description="Acidic residues" evidence="1">
    <location>
        <begin position="825"/>
        <end position="836"/>
    </location>
</feature>
<organism evidence="2 3">
    <name type="scientific">Scyliorhinus torazame</name>
    <name type="common">Cloudy catshark</name>
    <name type="synonym">Catulus torazame</name>
    <dbReference type="NCBI Taxonomy" id="75743"/>
    <lineage>
        <taxon>Eukaryota</taxon>
        <taxon>Metazoa</taxon>
        <taxon>Chordata</taxon>
        <taxon>Craniata</taxon>
        <taxon>Vertebrata</taxon>
        <taxon>Chondrichthyes</taxon>
        <taxon>Elasmobranchii</taxon>
        <taxon>Galeomorphii</taxon>
        <taxon>Galeoidea</taxon>
        <taxon>Carcharhiniformes</taxon>
        <taxon>Scyliorhinidae</taxon>
        <taxon>Scyliorhinus</taxon>
    </lineage>
</organism>
<feature type="region of interest" description="Disordered" evidence="1">
    <location>
        <begin position="704"/>
        <end position="735"/>
    </location>
</feature>
<keyword evidence="3" id="KW-1185">Reference proteome</keyword>
<protein>
    <submittedName>
        <fullName evidence="2">Uncharacterized protein</fullName>
    </submittedName>
</protein>
<feature type="compositionally biased region" description="Polar residues" evidence="1">
    <location>
        <begin position="109"/>
        <end position="134"/>
    </location>
</feature>
<feature type="compositionally biased region" description="Basic and acidic residues" evidence="1">
    <location>
        <begin position="704"/>
        <end position="723"/>
    </location>
</feature>
<comment type="caution">
    <text evidence="2">The sequence shown here is derived from an EMBL/GenBank/DDBJ whole genome shotgun (WGS) entry which is preliminary data.</text>
</comment>
<name>A0A401PS24_SCYTO</name>
<feature type="compositionally biased region" description="Polar residues" evidence="1">
    <location>
        <begin position="791"/>
        <end position="811"/>
    </location>
</feature>
<dbReference type="Proteomes" id="UP000288216">
    <property type="component" value="Unassembled WGS sequence"/>
</dbReference>
<feature type="region of interest" description="Disordered" evidence="1">
    <location>
        <begin position="1049"/>
        <end position="1071"/>
    </location>
</feature>
<feature type="region of interest" description="Disordered" evidence="1">
    <location>
        <begin position="544"/>
        <end position="567"/>
    </location>
</feature>
<evidence type="ECO:0000313" key="2">
    <source>
        <dbReference type="EMBL" id="GCB75903.1"/>
    </source>
</evidence>
<reference evidence="2 3" key="1">
    <citation type="journal article" date="2018" name="Nat. Ecol. Evol.">
        <title>Shark genomes provide insights into elasmobranch evolution and the origin of vertebrates.</title>
        <authorList>
            <person name="Hara Y"/>
            <person name="Yamaguchi K"/>
            <person name="Onimaru K"/>
            <person name="Kadota M"/>
            <person name="Koyanagi M"/>
            <person name="Keeley SD"/>
            <person name="Tatsumi K"/>
            <person name="Tanaka K"/>
            <person name="Motone F"/>
            <person name="Kageyama Y"/>
            <person name="Nozu R"/>
            <person name="Adachi N"/>
            <person name="Nishimura O"/>
            <person name="Nakagawa R"/>
            <person name="Tanegashima C"/>
            <person name="Kiyatake I"/>
            <person name="Matsumoto R"/>
            <person name="Murakumo K"/>
            <person name="Nishida K"/>
            <person name="Terakita A"/>
            <person name="Kuratani S"/>
            <person name="Sato K"/>
            <person name="Hyodo S Kuraku.S."/>
        </authorList>
    </citation>
    <scope>NUCLEOTIDE SEQUENCE [LARGE SCALE GENOMIC DNA]</scope>
</reference>
<gene>
    <name evidence="2" type="ORF">scyTo_0020415</name>
</gene>
<dbReference type="EMBL" id="BFAA01016454">
    <property type="protein sequence ID" value="GCB75903.1"/>
    <property type="molecule type" value="Genomic_DNA"/>
</dbReference>
<feature type="compositionally biased region" description="Basic and acidic residues" evidence="1">
    <location>
        <begin position="553"/>
        <end position="567"/>
    </location>
</feature>
<dbReference type="AlphaFoldDB" id="A0A401PS24"/>
<evidence type="ECO:0000256" key="1">
    <source>
        <dbReference type="SAM" id="MobiDB-lite"/>
    </source>
</evidence>
<dbReference type="OrthoDB" id="9947983at2759"/>
<feature type="region of interest" description="Disordered" evidence="1">
    <location>
        <begin position="469"/>
        <end position="496"/>
    </location>
</feature>
<feature type="compositionally biased region" description="Polar residues" evidence="1">
    <location>
        <begin position="469"/>
        <end position="487"/>
    </location>
</feature>
<feature type="region of interest" description="Disordered" evidence="1">
    <location>
        <begin position="782"/>
        <end position="839"/>
    </location>
</feature>
<accession>A0A401PS24</accession>
<sequence length="1171" mass="124847">MDDARPPQSVSAGQIPGGYLVSKRSATLGGFQENLTQPARPEELTAGAGVPLSNAEAGGPEHVATDPLSERFPEQQVAFPAASCKPLGAPSNRANPLVRSRGPSGLRCESSSGVSAGIHTENQPGPSDLSTTNNSKINNVSTEKELHPVANSEVLSAKQSDTLEFILRSLGIIPEDNDGVGAVILTSLPSGVTNPNRSTAASLPAHPPCTDEKQTQSLIQPSFNTAISSEKQQVIASPDPHSIGSKVTRAWSDVASFCPGEGQQTWTVRTAAVRTAVAPLQDDRTTSAVGKLKPDGACHSISVHPPNGQAESGQNPVVATACNGADHKPPSQEAELESAIASLASVSVGGGQNVEETLAGNLACARTVGQHNVVTSPVQMEHDTLNGVASCIENDVSIGPVSSSVSHTVSADFVGPPLTARVEEVQEALPPSSAGGGNLLKSLLSPASAPSCVQWAQLTQLRNPCSVGMSGSDSGYPLRNSSGSFSPTEEPDLTDCSGTSATDVSLFRYEQHVDDRLHDSRRTLWQQLDAVPGESTPNWTFEPFETPLSVTHGSREGLRSSSEESLEKPMDCTLVAAAGSLPGTGDSSSRGNASNCLHVMQAILYSRARGLRRARAASGIRSSPGNGKANTGRLAVGQASLVQKGTLDGRTGASEHAAKDLLSGIRITFVLSLPEYWEHWKVRNSAKLISNLLLTTGRELLRSSEKRRDFPTKPTERHPDDLKGPSCGAAGASSALEESTQREFIADLAHTQVIVPLTSDSSTQLADTNIFSIVADRCESASRPAEDVTRNPASANPASETNTLDSTSVSPKLSPGNGRCNESPAEADDGPAEADDASVQSGALEVTTLNFFSKNQLRSVDELEMTTESILRFWSPCEELAGPRPPHQEKENDFAFDRGMERLHSGHKLHTAASAAELNNSTHKLNAMHCLHFGITATVDRRQLRGEKSHPNELCSAAEVVVFEEYQPEPRESTSRSSLLTDEGRMGHWADTTLSNASLDTDKPNACLQKSSSRITQAYGDKAEITVPVLGANSGGTNHIDECELLNRDQQNPETSAQPFGDQEGWNEREPNMDGLSEIKIKWLLKLLKWTALEEPIGKPRGTATCWMRPVWMLHMDRWKPQQRNVGPTQQSLHRRIWTHVAAASNTDEDHSHCTGCAKKVTDGMTEMSSL</sequence>
<evidence type="ECO:0000313" key="3">
    <source>
        <dbReference type="Proteomes" id="UP000288216"/>
    </source>
</evidence>
<feature type="region of interest" description="Disordered" evidence="1">
    <location>
        <begin position="31"/>
        <end position="134"/>
    </location>
</feature>
<proteinExistence type="predicted"/>